<evidence type="ECO:0000313" key="2">
    <source>
        <dbReference type="Proteomes" id="UP000011680"/>
    </source>
</evidence>
<accession>M0MVZ0</accession>
<protein>
    <submittedName>
        <fullName evidence="1">Uncharacterized protein</fullName>
    </submittedName>
</protein>
<gene>
    <name evidence="1" type="ORF">C451_19633</name>
</gene>
<comment type="caution">
    <text evidence="1">The sequence shown here is derived from an EMBL/GenBank/DDBJ whole genome shotgun (WGS) entry which is preliminary data.</text>
</comment>
<keyword evidence="2" id="KW-1185">Reference proteome</keyword>
<evidence type="ECO:0000313" key="1">
    <source>
        <dbReference type="EMBL" id="EMA48969.1"/>
    </source>
</evidence>
<dbReference type="Proteomes" id="UP000011680">
    <property type="component" value="Unassembled WGS sequence"/>
</dbReference>
<proteinExistence type="predicted"/>
<sequence length="129" mass="14467">MSVELLYWIRTRISGDDEIAICGRVSEDSYAFAHIFLRGWHQRCCMSNLDHLAAIGDQRVDFLFESSIAPGRRLAVAAVGPKSTHWQIDDDAIEHAVSELIRKCSLIQVEICIVFGALAHADEDVVVRE</sequence>
<organism evidence="1 2">
    <name type="scientific">Halococcus thailandensis JCM 13552</name>
    <dbReference type="NCBI Taxonomy" id="1227457"/>
    <lineage>
        <taxon>Archaea</taxon>
        <taxon>Methanobacteriati</taxon>
        <taxon>Methanobacteriota</taxon>
        <taxon>Stenosarchaea group</taxon>
        <taxon>Halobacteria</taxon>
        <taxon>Halobacteriales</taxon>
        <taxon>Halococcaceae</taxon>
        <taxon>Halococcus</taxon>
    </lineage>
</organism>
<dbReference type="PATRIC" id="fig|1227457.3.peg.3846"/>
<dbReference type="AlphaFoldDB" id="M0MVZ0"/>
<dbReference type="EMBL" id="AOMF01000180">
    <property type="protein sequence ID" value="EMA48969.1"/>
    <property type="molecule type" value="Genomic_DNA"/>
</dbReference>
<reference evidence="1 2" key="1">
    <citation type="journal article" date="2014" name="PLoS Genet.">
        <title>Phylogenetically driven sequencing of extremely halophilic archaea reveals strategies for static and dynamic osmo-response.</title>
        <authorList>
            <person name="Becker E.A."/>
            <person name="Seitzer P.M."/>
            <person name="Tritt A."/>
            <person name="Larsen D."/>
            <person name="Krusor M."/>
            <person name="Yao A.I."/>
            <person name="Wu D."/>
            <person name="Madern D."/>
            <person name="Eisen J.A."/>
            <person name="Darling A.E."/>
            <person name="Facciotti M.T."/>
        </authorList>
    </citation>
    <scope>NUCLEOTIDE SEQUENCE [LARGE SCALE GENOMIC DNA]</scope>
    <source>
        <strain evidence="1 2">JCM 13552</strain>
    </source>
</reference>
<name>M0MVZ0_9EURY</name>